<gene>
    <name evidence="3" type="ORF">QM089_17495</name>
</gene>
<keyword evidence="1" id="KW-0812">Transmembrane</keyword>
<dbReference type="AlphaFoldDB" id="A0AAE4TM52"/>
<evidence type="ECO:0000259" key="2">
    <source>
        <dbReference type="Pfam" id="PF00892"/>
    </source>
</evidence>
<keyword evidence="1" id="KW-0472">Membrane</keyword>
<keyword evidence="1" id="KW-1133">Transmembrane helix</keyword>
<dbReference type="InterPro" id="IPR000620">
    <property type="entry name" value="EamA_dom"/>
</dbReference>
<dbReference type="EMBL" id="JASGOQ010000001">
    <property type="protein sequence ID" value="MDV5392002.1"/>
    <property type="molecule type" value="Genomic_DNA"/>
</dbReference>
<feature type="transmembrane region" description="Helical" evidence="1">
    <location>
        <begin position="257"/>
        <end position="280"/>
    </location>
</feature>
<dbReference type="Proteomes" id="UP001187859">
    <property type="component" value="Unassembled WGS sequence"/>
</dbReference>
<dbReference type="SUPFAM" id="SSF103481">
    <property type="entry name" value="Multidrug resistance efflux transporter EmrE"/>
    <property type="match status" value="2"/>
</dbReference>
<feature type="domain" description="EamA" evidence="2">
    <location>
        <begin position="7"/>
        <end position="136"/>
    </location>
</feature>
<dbReference type="GO" id="GO:0016020">
    <property type="term" value="C:membrane"/>
    <property type="evidence" value="ECO:0007669"/>
    <property type="project" value="InterPro"/>
</dbReference>
<feature type="transmembrane region" description="Helical" evidence="1">
    <location>
        <begin position="143"/>
        <end position="160"/>
    </location>
</feature>
<feature type="transmembrane region" description="Helical" evidence="1">
    <location>
        <begin position="97"/>
        <end position="113"/>
    </location>
</feature>
<evidence type="ECO:0000313" key="4">
    <source>
        <dbReference type="Proteomes" id="UP001187859"/>
    </source>
</evidence>
<evidence type="ECO:0000256" key="1">
    <source>
        <dbReference type="SAM" id="Phobius"/>
    </source>
</evidence>
<reference evidence="3" key="1">
    <citation type="submission" date="2023-05" db="EMBL/GenBank/DDBJ databases">
        <title>Colonisation of extended spectrum b-lactamase- and carbapenemase-producing bacteria on hospital surfaces from low- and middle-income countries.</title>
        <authorList>
            <person name="Nieto-Rosado M."/>
            <person name="Sands K."/>
            <person name="Iregbu K."/>
            <person name="Zahra R."/>
            <person name="Mazarati J.B."/>
            <person name="Mehtar S."/>
            <person name="Barnards-Group B."/>
            <person name="Walsh T.R."/>
        </authorList>
    </citation>
    <scope>NUCLEOTIDE SEQUENCE</scope>
    <source>
        <strain evidence="3">PP-E493</strain>
    </source>
</reference>
<proteinExistence type="predicted"/>
<feature type="transmembrane region" description="Helical" evidence="1">
    <location>
        <begin position="232"/>
        <end position="251"/>
    </location>
</feature>
<feature type="transmembrane region" description="Helical" evidence="1">
    <location>
        <begin position="198"/>
        <end position="220"/>
    </location>
</feature>
<sequence>MQRPVVIGLILLIVGNLFSAFYDVSIKWLPEDANAATFLLVRQITSVLMLTPIWLYSQRPQTEYISVHLWRANIGSVGALFLIIGLMALPLATVSSLFYSAPLMIILMGYWFLKERITTGQVICTLLGFVGILIILRPSEMNWFGLAVLFSAFTFAINQLMLKKVPNTEHPVLTLMLYNLLGIPATLVIAAFQGLEGLSWELLAVALLSNAFLLIYHWLCVLAYRKAQASDIAIAEYTGLLFIVLLGWLLFDEWLDSLSWLGAALIVLPSLFLPWIGALVEKSPKMMDNIQVKSLGIDTAVKGEPKL</sequence>
<dbReference type="PANTHER" id="PTHR22911:SF103">
    <property type="entry name" value="BLR2811 PROTEIN"/>
    <property type="match status" value="1"/>
</dbReference>
<feature type="domain" description="EamA" evidence="2">
    <location>
        <begin position="146"/>
        <end position="268"/>
    </location>
</feature>
<dbReference type="PANTHER" id="PTHR22911">
    <property type="entry name" value="ACYL-MALONYL CONDENSING ENZYME-RELATED"/>
    <property type="match status" value="1"/>
</dbReference>
<feature type="transmembrane region" description="Helical" evidence="1">
    <location>
        <begin position="120"/>
        <end position="137"/>
    </location>
</feature>
<name>A0AAE4TM52_9GAMM</name>
<accession>A0AAE4TM52</accession>
<dbReference type="InterPro" id="IPR037185">
    <property type="entry name" value="EmrE-like"/>
</dbReference>
<protein>
    <submittedName>
        <fullName evidence="3">DMT family transporter</fullName>
    </submittedName>
</protein>
<dbReference type="Pfam" id="PF00892">
    <property type="entry name" value="EamA"/>
    <property type="match status" value="2"/>
</dbReference>
<feature type="transmembrane region" description="Helical" evidence="1">
    <location>
        <begin position="172"/>
        <end position="192"/>
    </location>
</feature>
<comment type="caution">
    <text evidence="3">The sequence shown here is derived from an EMBL/GenBank/DDBJ whole genome shotgun (WGS) entry which is preliminary data.</text>
</comment>
<evidence type="ECO:0000313" key="3">
    <source>
        <dbReference type="EMBL" id="MDV5392002.1"/>
    </source>
</evidence>
<feature type="transmembrane region" description="Helical" evidence="1">
    <location>
        <begin position="69"/>
        <end position="91"/>
    </location>
</feature>
<organism evidence="3 4">
    <name type="scientific">Shewanella xiamenensis</name>
    <dbReference type="NCBI Taxonomy" id="332186"/>
    <lineage>
        <taxon>Bacteria</taxon>
        <taxon>Pseudomonadati</taxon>
        <taxon>Pseudomonadota</taxon>
        <taxon>Gammaproteobacteria</taxon>
        <taxon>Alteromonadales</taxon>
        <taxon>Shewanellaceae</taxon>
        <taxon>Shewanella</taxon>
    </lineage>
</organism>
<dbReference type="RefSeq" id="WP_037425145.1">
    <property type="nucleotide sequence ID" value="NZ_AP026732.1"/>
</dbReference>
<feature type="transmembrane region" description="Helical" evidence="1">
    <location>
        <begin position="35"/>
        <end position="57"/>
    </location>
</feature>